<dbReference type="GO" id="GO:0015035">
    <property type="term" value="F:protein-disulfide reductase activity"/>
    <property type="evidence" value="ECO:0007669"/>
    <property type="project" value="InterPro"/>
</dbReference>
<evidence type="ECO:0000256" key="2">
    <source>
        <dbReference type="ARBA" id="ARBA00022448"/>
    </source>
</evidence>
<keyword evidence="2" id="KW-0813">Transport</keyword>
<keyword evidence="4" id="KW-0560">Oxidoreductase</keyword>
<gene>
    <name evidence="9" type="ORF">XAT740_LOCUS55257</name>
</gene>
<evidence type="ECO:0000256" key="4">
    <source>
        <dbReference type="ARBA" id="ARBA00023002"/>
    </source>
</evidence>
<name>A0A816EPZ1_ADIRI</name>
<keyword evidence="10" id="KW-1185">Reference proteome</keyword>
<keyword evidence="8" id="KW-0676">Redox-active center</keyword>
<organism evidence="9 10">
    <name type="scientific">Adineta ricciae</name>
    <name type="common">Rotifer</name>
    <dbReference type="NCBI Taxonomy" id="249248"/>
    <lineage>
        <taxon>Eukaryota</taxon>
        <taxon>Metazoa</taxon>
        <taxon>Spiralia</taxon>
        <taxon>Gnathifera</taxon>
        <taxon>Rotifera</taxon>
        <taxon>Eurotatoria</taxon>
        <taxon>Bdelloidea</taxon>
        <taxon>Adinetida</taxon>
        <taxon>Adinetidae</taxon>
        <taxon>Adineta</taxon>
    </lineage>
</organism>
<keyword evidence="3" id="KW-0653">Protein transport</keyword>
<keyword evidence="6" id="KW-0496">Mitochondrion</keyword>
<proteinExistence type="predicted"/>
<accession>A0A816EPZ1</accession>
<evidence type="ECO:0000256" key="5">
    <source>
        <dbReference type="ARBA" id="ARBA00023010"/>
    </source>
</evidence>
<evidence type="ECO:0000256" key="6">
    <source>
        <dbReference type="ARBA" id="ARBA00023128"/>
    </source>
</evidence>
<dbReference type="PANTHER" id="PTHR21622:SF0">
    <property type="entry name" value="COILED-COIL-HELIX-COILED-COIL-HELIX DOMAIN CONTAINING 4"/>
    <property type="match status" value="1"/>
</dbReference>
<dbReference type="Proteomes" id="UP000663828">
    <property type="component" value="Unassembled WGS sequence"/>
</dbReference>
<dbReference type="PANTHER" id="PTHR21622">
    <property type="entry name" value="COILED-COIL-HELIX-COILED-COIL-HELIX DOMAIN CONTAINING 4"/>
    <property type="match status" value="1"/>
</dbReference>
<dbReference type="AlphaFoldDB" id="A0A816EPZ1"/>
<evidence type="ECO:0000256" key="8">
    <source>
        <dbReference type="ARBA" id="ARBA00023284"/>
    </source>
</evidence>
<evidence type="ECO:0000256" key="7">
    <source>
        <dbReference type="ARBA" id="ARBA00023157"/>
    </source>
</evidence>
<comment type="subcellular location">
    <subcellularLocation>
        <location evidence="1">Mitochondrion</location>
    </subcellularLocation>
</comment>
<protein>
    <submittedName>
        <fullName evidence="9">Uncharacterized protein</fullName>
    </submittedName>
</protein>
<keyword evidence="5" id="KW-0811">Translocation</keyword>
<dbReference type="InterPro" id="IPR039289">
    <property type="entry name" value="CHCHD4"/>
</dbReference>
<dbReference type="GO" id="GO:0005758">
    <property type="term" value="C:mitochondrial intermembrane space"/>
    <property type="evidence" value="ECO:0007669"/>
    <property type="project" value="TreeGrafter"/>
</dbReference>
<comment type="caution">
    <text evidence="9">The sequence shown here is derived from an EMBL/GenBank/DDBJ whole genome shotgun (WGS) entry which is preliminary data.</text>
</comment>
<evidence type="ECO:0000256" key="1">
    <source>
        <dbReference type="ARBA" id="ARBA00004173"/>
    </source>
</evidence>
<sequence length="93" mass="10582">MYRSEAAATVKDYGRHRVIFGDRESLTPNENDLHIKQLWIDIYNENLNKGAVLPNGVILWDCPCLGTQAIGPCSRQFRAAFSCYHRSKEEPKG</sequence>
<evidence type="ECO:0000256" key="3">
    <source>
        <dbReference type="ARBA" id="ARBA00022927"/>
    </source>
</evidence>
<evidence type="ECO:0000313" key="9">
    <source>
        <dbReference type="EMBL" id="CAF1652469.1"/>
    </source>
</evidence>
<dbReference type="Gene3D" id="1.10.287.2900">
    <property type="match status" value="1"/>
</dbReference>
<reference evidence="9" key="1">
    <citation type="submission" date="2021-02" db="EMBL/GenBank/DDBJ databases">
        <authorList>
            <person name="Nowell W R."/>
        </authorList>
    </citation>
    <scope>NUCLEOTIDE SEQUENCE</scope>
</reference>
<keyword evidence="7" id="KW-1015">Disulfide bond</keyword>
<dbReference type="GO" id="GO:0045041">
    <property type="term" value="P:protein import into mitochondrial intermembrane space"/>
    <property type="evidence" value="ECO:0007669"/>
    <property type="project" value="InterPro"/>
</dbReference>
<dbReference type="EMBL" id="CAJNOR010010272">
    <property type="protein sequence ID" value="CAF1652469.1"/>
    <property type="molecule type" value="Genomic_DNA"/>
</dbReference>
<evidence type="ECO:0000313" key="10">
    <source>
        <dbReference type="Proteomes" id="UP000663828"/>
    </source>
</evidence>